<dbReference type="SUPFAM" id="SSF53383">
    <property type="entry name" value="PLP-dependent transferases"/>
    <property type="match status" value="1"/>
</dbReference>
<organism evidence="7 8">
    <name type="scientific">Oscillibacter hominis</name>
    <dbReference type="NCBI Taxonomy" id="2763056"/>
    <lineage>
        <taxon>Bacteria</taxon>
        <taxon>Bacillati</taxon>
        <taxon>Bacillota</taxon>
        <taxon>Clostridia</taxon>
        <taxon>Eubacteriales</taxon>
        <taxon>Oscillospiraceae</taxon>
        <taxon>Oscillibacter</taxon>
    </lineage>
</organism>
<keyword evidence="8" id="KW-1185">Reference proteome</keyword>
<reference evidence="7 8" key="1">
    <citation type="submission" date="2020-08" db="EMBL/GenBank/DDBJ databases">
        <authorList>
            <person name="Liu C."/>
            <person name="Sun Q."/>
        </authorList>
    </citation>
    <scope>NUCLEOTIDE SEQUENCE [LARGE SCALE GENOMIC DNA]</scope>
    <source>
        <strain evidence="7 8">NSJ-62</strain>
    </source>
</reference>
<dbReference type="InterPro" id="IPR015421">
    <property type="entry name" value="PyrdxlP-dep_Trfase_major"/>
</dbReference>
<dbReference type="Pfam" id="PF00155">
    <property type="entry name" value="Aminotran_1_2"/>
    <property type="match status" value="1"/>
</dbReference>
<dbReference type="Gene3D" id="1.10.10.10">
    <property type="entry name" value="Winged helix-like DNA-binding domain superfamily/Winged helix DNA-binding domain"/>
    <property type="match status" value="1"/>
</dbReference>
<dbReference type="PROSITE" id="PS50949">
    <property type="entry name" value="HTH_GNTR"/>
    <property type="match status" value="1"/>
</dbReference>
<gene>
    <name evidence="7" type="ORF">H8790_11185</name>
</gene>
<dbReference type="Proteomes" id="UP000515960">
    <property type="component" value="Chromosome"/>
</dbReference>
<protein>
    <submittedName>
        <fullName evidence="7">PLP-dependent aminotransferase family protein</fullName>
    </submittedName>
</protein>
<keyword evidence="5" id="KW-0804">Transcription</keyword>
<dbReference type="SUPFAM" id="SSF46785">
    <property type="entry name" value="Winged helix' DNA-binding domain"/>
    <property type="match status" value="1"/>
</dbReference>
<dbReference type="InterPro" id="IPR036388">
    <property type="entry name" value="WH-like_DNA-bd_sf"/>
</dbReference>
<evidence type="ECO:0000256" key="1">
    <source>
        <dbReference type="ARBA" id="ARBA00005384"/>
    </source>
</evidence>
<dbReference type="Gene3D" id="3.90.1150.10">
    <property type="entry name" value="Aspartate Aminotransferase, domain 1"/>
    <property type="match status" value="1"/>
</dbReference>
<evidence type="ECO:0000256" key="3">
    <source>
        <dbReference type="ARBA" id="ARBA00023015"/>
    </source>
</evidence>
<proteinExistence type="inferred from homology"/>
<evidence type="ECO:0000256" key="2">
    <source>
        <dbReference type="ARBA" id="ARBA00022898"/>
    </source>
</evidence>
<dbReference type="InterPro" id="IPR036390">
    <property type="entry name" value="WH_DNA-bd_sf"/>
</dbReference>
<dbReference type="PANTHER" id="PTHR46577:SF2">
    <property type="entry name" value="TRANSCRIPTIONAL REGULATORY PROTEIN"/>
    <property type="match status" value="1"/>
</dbReference>
<evidence type="ECO:0000313" key="8">
    <source>
        <dbReference type="Proteomes" id="UP000515960"/>
    </source>
</evidence>
<evidence type="ECO:0000259" key="6">
    <source>
        <dbReference type="PROSITE" id="PS50949"/>
    </source>
</evidence>
<keyword evidence="2" id="KW-0663">Pyridoxal phosphate</keyword>
<dbReference type="Pfam" id="PF00392">
    <property type="entry name" value="GntR"/>
    <property type="match status" value="1"/>
</dbReference>
<dbReference type="RefSeq" id="WP_187332579.1">
    <property type="nucleotide sequence ID" value="NZ_CP060490.1"/>
</dbReference>
<dbReference type="InterPro" id="IPR015424">
    <property type="entry name" value="PyrdxlP-dep_Trfase"/>
</dbReference>
<dbReference type="EMBL" id="CP060490">
    <property type="protein sequence ID" value="QNL43999.1"/>
    <property type="molecule type" value="Genomic_DNA"/>
</dbReference>
<dbReference type="KEGG" id="ohi:H8790_11185"/>
<dbReference type="InterPro" id="IPR015422">
    <property type="entry name" value="PyrdxlP-dep_Trfase_small"/>
</dbReference>
<comment type="similarity">
    <text evidence="1">In the C-terminal section; belongs to the class-I pyridoxal-phosphate-dependent aminotransferase family.</text>
</comment>
<dbReference type="GO" id="GO:0003700">
    <property type="term" value="F:DNA-binding transcription factor activity"/>
    <property type="evidence" value="ECO:0007669"/>
    <property type="project" value="InterPro"/>
</dbReference>
<keyword evidence="7" id="KW-0032">Aminotransferase</keyword>
<keyword evidence="4" id="KW-0238">DNA-binding</keyword>
<dbReference type="GO" id="GO:0008483">
    <property type="term" value="F:transaminase activity"/>
    <property type="evidence" value="ECO:0007669"/>
    <property type="project" value="UniProtKB-KW"/>
</dbReference>
<keyword evidence="7" id="KW-0808">Transferase</keyword>
<evidence type="ECO:0000313" key="7">
    <source>
        <dbReference type="EMBL" id="QNL43999.1"/>
    </source>
</evidence>
<accession>A0A7G9B368</accession>
<dbReference type="PRINTS" id="PR00035">
    <property type="entry name" value="HTHGNTR"/>
</dbReference>
<dbReference type="InterPro" id="IPR051446">
    <property type="entry name" value="HTH_trans_reg/aminotransferase"/>
</dbReference>
<dbReference type="InterPro" id="IPR000524">
    <property type="entry name" value="Tscrpt_reg_HTH_GntR"/>
</dbReference>
<feature type="domain" description="HTH gntR-type" evidence="6">
    <location>
        <begin position="24"/>
        <end position="92"/>
    </location>
</feature>
<keyword evidence="3" id="KW-0805">Transcription regulation</keyword>
<dbReference type="InterPro" id="IPR004839">
    <property type="entry name" value="Aminotransferase_I/II_large"/>
</dbReference>
<dbReference type="CDD" id="cd07377">
    <property type="entry name" value="WHTH_GntR"/>
    <property type="match status" value="1"/>
</dbReference>
<dbReference type="GO" id="GO:0003677">
    <property type="term" value="F:DNA binding"/>
    <property type="evidence" value="ECO:0007669"/>
    <property type="project" value="UniProtKB-KW"/>
</dbReference>
<evidence type="ECO:0000256" key="4">
    <source>
        <dbReference type="ARBA" id="ARBA00023125"/>
    </source>
</evidence>
<dbReference type="Gene3D" id="3.40.640.10">
    <property type="entry name" value="Type I PLP-dependent aspartate aminotransferase-like (Major domain)"/>
    <property type="match status" value="1"/>
</dbReference>
<dbReference type="CDD" id="cd00609">
    <property type="entry name" value="AAT_like"/>
    <property type="match status" value="1"/>
</dbReference>
<name>A0A7G9B368_9FIRM</name>
<dbReference type="AlphaFoldDB" id="A0A7G9B368"/>
<sequence>MGEYGEKRTEAISISWKPDRQSKIPLYSQIVSYFSEKISSGDWVSGQVLPSQRKLSELFEVNRSTIVEAMDELASLGMIESGFGGGTRIANDSWSLLMQDKAPDWQSYIKASGFRANVPTVQIINHLEFEEGITRMSTGELSPDLMQLDLTRKVLSSLSSRDLFMNYPDPLGMPGLRAALQAHLREIGIDAPLSCILIVSGALQALQLISMGIVQAKSTVYVESPSYLGSLNIFQSVGAKLQGVPLDASGILPWMIREPQSNGCHSLLYTIPTFQNPTGCVMPVSRRKEVLKYCKENHMPVIEDDVFRDLWLDEMPPPPIKALDQSGSVVYIGSLSKCFSPGLRLGWLVGPESVVQRLADVKMQMDYGVSVLTQQVVEELFRSGLYYTGVNTIRQQLRERRDLMMRLLEKYFGDLAEWNRPAGGFFIWVRLKNRVLSEQLFNRALKEGLLILPGSVYDMGYSSSLRLTYGYLSAEEMELGMRRLSEILRDMNRK</sequence>
<dbReference type="SMART" id="SM00345">
    <property type="entry name" value="HTH_GNTR"/>
    <property type="match status" value="1"/>
</dbReference>
<dbReference type="PANTHER" id="PTHR46577">
    <property type="entry name" value="HTH-TYPE TRANSCRIPTIONAL REGULATORY PROTEIN GABR"/>
    <property type="match status" value="1"/>
</dbReference>
<dbReference type="GO" id="GO:0030170">
    <property type="term" value="F:pyridoxal phosphate binding"/>
    <property type="evidence" value="ECO:0007669"/>
    <property type="project" value="InterPro"/>
</dbReference>
<evidence type="ECO:0000256" key="5">
    <source>
        <dbReference type="ARBA" id="ARBA00023163"/>
    </source>
</evidence>